<reference evidence="2 3" key="1">
    <citation type="submission" date="2017-06" db="EMBL/GenBank/DDBJ databases">
        <authorList>
            <person name="Kim H.J."/>
            <person name="Triplett B.A."/>
        </authorList>
    </citation>
    <scope>NUCLEOTIDE SEQUENCE [LARGE SCALE GENOMIC DNA]</scope>
    <source>
        <strain evidence="2 3">CGMCC 4.2132</strain>
    </source>
</reference>
<dbReference type="AlphaFoldDB" id="A0A239NXD8"/>
<keyword evidence="3" id="KW-1185">Reference proteome</keyword>
<dbReference type="EMBL" id="FZOD01000073">
    <property type="protein sequence ID" value="SNT59495.1"/>
    <property type="molecule type" value="Genomic_DNA"/>
</dbReference>
<proteinExistence type="predicted"/>
<sequence>MRIGDTPIRTVYSVGAAGLAVGAVTLIFVLFSGDEPVRQVVVPRVEGPAAAAKPTVLPIKLPSLPKATTLRTLSGTLSPVVGTVTDAKAAIAYSKLGGPWSIKAAPPFSAGQRVGAARLPRTTIASSLLPGATPVAALKTDADYRKAALTAVRWTIRNHHPAGSKVAWTASQKLATGKGWVLGYRVTYAIRGRKHTSQAALALLDIGRRKPAMLFVTVPDMHRKLWADIAPLMAGARAL</sequence>
<evidence type="ECO:0000313" key="2">
    <source>
        <dbReference type="EMBL" id="SNT59495.1"/>
    </source>
</evidence>
<evidence type="ECO:0000256" key="1">
    <source>
        <dbReference type="SAM" id="Phobius"/>
    </source>
</evidence>
<protein>
    <submittedName>
        <fullName evidence="2">Uncharacterized protein</fullName>
    </submittedName>
</protein>
<feature type="transmembrane region" description="Helical" evidence="1">
    <location>
        <begin position="12"/>
        <end position="31"/>
    </location>
</feature>
<name>A0A239NXD8_9ACTN</name>
<organism evidence="2 3">
    <name type="scientific">Streptosporangium subroseum</name>
    <dbReference type="NCBI Taxonomy" id="106412"/>
    <lineage>
        <taxon>Bacteria</taxon>
        <taxon>Bacillati</taxon>
        <taxon>Actinomycetota</taxon>
        <taxon>Actinomycetes</taxon>
        <taxon>Streptosporangiales</taxon>
        <taxon>Streptosporangiaceae</taxon>
        <taxon>Streptosporangium</taxon>
    </lineage>
</organism>
<accession>A0A239NXD8</accession>
<evidence type="ECO:0000313" key="3">
    <source>
        <dbReference type="Proteomes" id="UP000198282"/>
    </source>
</evidence>
<dbReference type="Proteomes" id="UP000198282">
    <property type="component" value="Unassembled WGS sequence"/>
</dbReference>
<keyword evidence="1" id="KW-0812">Transmembrane</keyword>
<keyword evidence="1" id="KW-0472">Membrane</keyword>
<gene>
    <name evidence="2" type="ORF">SAMN05216276_107311</name>
</gene>
<keyword evidence="1" id="KW-1133">Transmembrane helix</keyword>